<feature type="transmembrane region" description="Helical" evidence="1">
    <location>
        <begin position="73"/>
        <end position="93"/>
    </location>
</feature>
<evidence type="ECO:0000313" key="3">
    <source>
        <dbReference type="EMBL" id="MEC5386152.1"/>
    </source>
</evidence>
<dbReference type="RefSeq" id="WP_327599127.1">
    <property type="nucleotide sequence ID" value="NZ_JAYXHS010000002.1"/>
</dbReference>
<keyword evidence="1" id="KW-0812">Transmembrane</keyword>
<keyword evidence="1" id="KW-1133">Transmembrane helix</keyword>
<feature type="domain" description="DUF6644" evidence="2">
    <location>
        <begin position="34"/>
        <end position="173"/>
    </location>
</feature>
<dbReference type="Proteomes" id="UP001331561">
    <property type="component" value="Unassembled WGS sequence"/>
</dbReference>
<organism evidence="3 4">
    <name type="scientific">Uliginosibacterium silvisoli</name>
    <dbReference type="NCBI Taxonomy" id="3114758"/>
    <lineage>
        <taxon>Bacteria</taxon>
        <taxon>Pseudomonadati</taxon>
        <taxon>Pseudomonadota</taxon>
        <taxon>Betaproteobacteria</taxon>
        <taxon>Rhodocyclales</taxon>
        <taxon>Zoogloeaceae</taxon>
        <taxon>Uliginosibacterium</taxon>
    </lineage>
</organism>
<dbReference type="Pfam" id="PF20349">
    <property type="entry name" value="DUF6644"/>
    <property type="match status" value="1"/>
</dbReference>
<feature type="transmembrane region" description="Helical" evidence="1">
    <location>
        <begin position="39"/>
        <end position="61"/>
    </location>
</feature>
<proteinExistence type="predicted"/>
<evidence type="ECO:0000256" key="1">
    <source>
        <dbReference type="SAM" id="Phobius"/>
    </source>
</evidence>
<comment type="caution">
    <text evidence="3">The sequence shown here is derived from an EMBL/GenBank/DDBJ whole genome shotgun (WGS) entry which is preliminary data.</text>
</comment>
<gene>
    <name evidence="3" type="ORF">VVD49_10470</name>
</gene>
<reference evidence="3 4" key="1">
    <citation type="submission" date="2024-01" db="EMBL/GenBank/DDBJ databases">
        <title>Uliginosibacterium soil sp. nov.</title>
        <authorList>
            <person name="Lv Y."/>
        </authorList>
    </citation>
    <scope>NUCLEOTIDE SEQUENCE [LARGE SCALE GENOMIC DNA]</scope>
    <source>
        <strain evidence="3 4">H3</strain>
    </source>
</reference>
<keyword evidence="4" id="KW-1185">Reference proteome</keyword>
<sequence>MPQPIQSLQHFSDWLSTTPLSVGIQSAAWVVPSVQTLHILLIAALIASVALLNARLLGFAARSQPVADVARRFLPWVWWAVPGLALTGLILIIAEPARELTNPIFFAKLFLLLLVLLLTGVVQYRLNRNPAGWERQAPGDAAAIPTTFSAKLVGASSLLLWVGIVVAGRWIAYFLDL</sequence>
<feature type="transmembrane region" description="Helical" evidence="1">
    <location>
        <begin position="105"/>
        <end position="126"/>
    </location>
</feature>
<protein>
    <submittedName>
        <fullName evidence="3">DUF6644 family protein</fullName>
    </submittedName>
</protein>
<keyword evidence="1" id="KW-0472">Membrane</keyword>
<name>A0ABU6K3W0_9RHOO</name>
<dbReference type="InterPro" id="IPR046586">
    <property type="entry name" value="DUF6644"/>
</dbReference>
<feature type="transmembrane region" description="Helical" evidence="1">
    <location>
        <begin position="158"/>
        <end position="175"/>
    </location>
</feature>
<evidence type="ECO:0000259" key="2">
    <source>
        <dbReference type="Pfam" id="PF20349"/>
    </source>
</evidence>
<evidence type="ECO:0000313" key="4">
    <source>
        <dbReference type="Proteomes" id="UP001331561"/>
    </source>
</evidence>
<dbReference type="EMBL" id="JAYXHS010000002">
    <property type="protein sequence ID" value="MEC5386152.1"/>
    <property type="molecule type" value="Genomic_DNA"/>
</dbReference>
<accession>A0ABU6K3W0</accession>